<gene>
    <name evidence="9" type="primary">CSON008443</name>
</gene>
<dbReference type="Gene3D" id="3.90.290.10">
    <property type="entry name" value="TGF-beta binding (TB) domain"/>
    <property type="match status" value="1"/>
</dbReference>
<keyword evidence="5" id="KW-0472">Membrane</keyword>
<keyword evidence="2" id="KW-0677">Repeat</keyword>
<keyword evidence="4" id="KW-0325">Glycoprotein</keyword>
<evidence type="ECO:0000256" key="5">
    <source>
        <dbReference type="SAM" id="Phobius"/>
    </source>
</evidence>
<evidence type="ECO:0000256" key="3">
    <source>
        <dbReference type="ARBA" id="ARBA00023157"/>
    </source>
</evidence>
<accession>A0A336LNK1</accession>
<dbReference type="InterPro" id="IPR017878">
    <property type="entry name" value="TB_dom"/>
</dbReference>
<dbReference type="InterPro" id="IPR003645">
    <property type="entry name" value="Fol_N"/>
</dbReference>
<evidence type="ECO:0000256" key="1">
    <source>
        <dbReference type="ARBA" id="ARBA00022729"/>
    </source>
</evidence>
<dbReference type="GO" id="GO:0005518">
    <property type="term" value="F:collagen binding"/>
    <property type="evidence" value="ECO:0007669"/>
    <property type="project" value="TreeGrafter"/>
</dbReference>
<proteinExistence type="predicted"/>
<dbReference type="SUPFAM" id="SSF100895">
    <property type="entry name" value="Kazal-type serine protease inhibitors"/>
    <property type="match status" value="3"/>
</dbReference>
<keyword evidence="3" id="KW-1015">Disulfide bond</keyword>
<dbReference type="SMART" id="SM00280">
    <property type="entry name" value="KAZAL"/>
    <property type="match status" value="3"/>
</dbReference>
<dbReference type="GO" id="GO:0005615">
    <property type="term" value="C:extracellular space"/>
    <property type="evidence" value="ECO:0007669"/>
    <property type="project" value="TreeGrafter"/>
</dbReference>
<evidence type="ECO:0000259" key="7">
    <source>
        <dbReference type="PROSITE" id="PS51465"/>
    </source>
</evidence>
<evidence type="ECO:0000256" key="4">
    <source>
        <dbReference type="ARBA" id="ARBA00023180"/>
    </source>
</evidence>
<keyword evidence="5" id="KW-0812">Transmembrane</keyword>
<organism evidence="9">
    <name type="scientific">Culicoides sonorensis</name>
    <name type="common">Biting midge</name>
    <dbReference type="NCBI Taxonomy" id="179676"/>
    <lineage>
        <taxon>Eukaryota</taxon>
        <taxon>Metazoa</taxon>
        <taxon>Ecdysozoa</taxon>
        <taxon>Arthropoda</taxon>
        <taxon>Hexapoda</taxon>
        <taxon>Insecta</taxon>
        <taxon>Pterygota</taxon>
        <taxon>Neoptera</taxon>
        <taxon>Endopterygota</taxon>
        <taxon>Diptera</taxon>
        <taxon>Nematocera</taxon>
        <taxon>Chironomoidea</taxon>
        <taxon>Ceratopogonidae</taxon>
        <taxon>Ceratopogoninae</taxon>
        <taxon>Culicoides</taxon>
        <taxon>Monoculicoides</taxon>
    </lineage>
</organism>
<dbReference type="Pfam" id="PF07648">
    <property type="entry name" value="Kazal_2"/>
    <property type="match status" value="3"/>
</dbReference>
<evidence type="ECO:0000313" key="9">
    <source>
        <dbReference type="EMBL" id="SSX18243.1"/>
    </source>
</evidence>
<dbReference type="CDD" id="cd00104">
    <property type="entry name" value="KAZAL_FS"/>
    <property type="match status" value="1"/>
</dbReference>
<keyword evidence="1" id="KW-0732">Signal</keyword>
<dbReference type="InterPro" id="IPR002350">
    <property type="entry name" value="Kazal_dom"/>
</dbReference>
<dbReference type="PROSITE" id="PS51364">
    <property type="entry name" value="TB"/>
    <property type="match status" value="1"/>
</dbReference>
<feature type="domain" description="TB" evidence="6">
    <location>
        <begin position="31"/>
        <end position="75"/>
    </location>
</feature>
<dbReference type="InterPro" id="IPR036058">
    <property type="entry name" value="Kazal_dom_sf"/>
</dbReference>
<dbReference type="GO" id="GO:0005509">
    <property type="term" value="F:calcium ion binding"/>
    <property type="evidence" value="ECO:0007669"/>
    <property type="project" value="TreeGrafter"/>
</dbReference>
<dbReference type="VEuPathDB" id="VectorBase:CSON008443"/>
<dbReference type="SMART" id="SM00274">
    <property type="entry name" value="FOLN"/>
    <property type="match status" value="3"/>
</dbReference>
<evidence type="ECO:0000313" key="8">
    <source>
        <dbReference type="EMBL" id="SSW97857.1"/>
    </source>
</evidence>
<dbReference type="PANTHER" id="PTHR13866">
    <property type="entry name" value="SPARC OSTEONECTIN"/>
    <property type="match status" value="1"/>
</dbReference>
<dbReference type="GO" id="GO:0050840">
    <property type="term" value="F:extracellular matrix binding"/>
    <property type="evidence" value="ECO:0007669"/>
    <property type="project" value="TreeGrafter"/>
</dbReference>
<dbReference type="OMA" id="CSGVQCL"/>
<dbReference type="PANTHER" id="PTHR13866:SF29">
    <property type="entry name" value="FOLLISTATIN"/>
    <property type="match status" value="1"/>
</dbReference>
<dbReference type="AlphaFoldDB" id="A0A336LNK1"/>
<reference evidence="8" key="1">
    <citation type="submission" date="2018-04" db="EMBL/GenBank/DDBJ databases">
        <authorList>
            <person name="Go L.Y."/>
            <person name="Mitchell J.A."/>
        </authorList>
    </citation>
    <scope>NUCLEOTIDE SEQUENCE</scope>
    <source>
        <tissue evidence="8">Whole organism</tissue>
    </source>
</reference>
<dbReference type="InterPro" id="IPR036773">
    <property type="entry name" value="TB_dom_sf"/>
</dbReference>
<name>A0A336LNK1_CULSO</name>
<feature type="domain" description="Kazal-like" evidence="7">
    <location>
        <begin position="339"/>
        <end position="390"/>
    </location>
</feature>
<dbReference type="EMBL" id="UFQS01000031">
    <property type="protein sequence ID" value="SSW97857.1"/>
    <property type="molecule type" value="Genomic_DNA"/>
</dbReference>
<protein>
    <submittedName>
        <fullName evidence="9">CSON008443 protein</fullName>
    </submittedName>
</protein>
<feature type="domain" description="Kazal-like" evidence="7">
    <location>
        <begin position="277"/>
        <end position="315"/>
    </location>
</feature>
<evidence type="ECO:0000256" key="2">
    <source>
        <dbReference type="ARBA" id="ARBA00022737"/>
    </source>
</evidence>
<dbReference type="Pfam" id="PF21333">
    <property type="entry name" value="FST_N"/>
    <property type="match status" value="1"/>
</dbReference>
<reference evidence="9" key="2">
    <citation type="submission" date="2018-07" db="EMBL/GenBank/DDBJ databases">
        <authorList>
            <person name="Quirk P.G."/>
            <person name="Krulwich T.A."/>
        </authorList>
    </citation>
    <scope>NUCLEOTIDE SEQUENCE</scope>
</reference>
<sequence>MLNLCLINNCYITALIIIIFLFGCINITEGGTCWLKRMEGGKCNKIFTKNVQKEECCAAGTDLGWSENDVSDAELFFMAALNTGIQCTSCVDNCATAKCGPSKRCVLRQGQPKCICAPNCKQKHPKNPNYNAVKVIGVHDNFKSVKKKSLITNGGRDKFSNQNEKPKSDKLVLITASVNNTNNSKESITNENSKKNIRHRQKKLLSRYHHRDGGNARHNQQILYNDPDTVLKMTENKIRLNTFLVDNNENTDQSTKVSSAMSKNDVQIKNKHQQFMSPICGTDGRTYKNECQLKKRVCRKEMPSLTVAYKGYCQTSCKFVHCPIGQHCLEDQNGHPHCVYCIRQCPIEVNTSRIVCGADGNTYNNLCELKQKSCLTGRAIPLAYKGPCQENASCDNIKCKDRQVCLTDLKTYKPRCVSCGFKCQRRRRPPGEIPSNTKICGFNNKTYNSWCQMVKDSCNTGFYIDAKHQGVC</sequence>
<dbReference type="Gene3D" id="3.30.60.30">
    <property type="match status" value="3"/>
</dbReference>
<keyword evidence="5" id="KW-1133">Transmembrane helix</keyword>
<dbReference type="EMBL" id="UFQT01000031">
    <property type="protein sequence ID" value="SSX18243.1"/>
    <property type="molecule type" value="Genomic_DNA"/>
</dbReference>
<feature type="transmembrane region" description="Helical" evidence="5">
    <location>
        <begin position="6"/>
        <end position="28"/>
    </location>
</feature>
<dbReference type="FunFam" id="3.30.60.30:FF:000057">
    <property type="entry name" value="Follistatin, isoform B"/>
    <property type="match status" value="1"/>
</dbReference>
<evidence type="ECO:0000259" key="6">
    <source>
        <dbReference type="PROSITE" id="PS51364"/>
    </source>
</evidence>
<dbReference type="PROSITE" id="PS51465">
    <property type="entry name" value="KAZAL_2"/>
    <property type="match status" value="2"/>
</dbReference>